<dbReference type="PIRSF" id="PIRSF036409">
    <property type="entry name" value="EutP_PduV"/>
    <property type="match status" value="1"/>
</dbReference>
<protein>
    <submittedName>
        <fullName evidence="2">Ethanolamine utilization protein EutP</fullName>
    </submittedName>
</protein>
<reference evidence="2 3" key="1">
    <citation type="submission" date="2019-11" db="EMBL/GenBank/DDBJ databases">
        <title>Genome sequences of 17 halophilic strains isolated from different environments.</title>
        <authorList>
            <person name="Furrow R.E."/>
        </authorList>
    </citation>
    <scope>NUCLEOTIDE SEQUENCE [LARGE SCALE GENOMIC DNA]</scope>
    <source>
        <strain evidence="2 3">22514_16_FS</strain>
    </source>
</reference>
<dbReference type="Proteomes" id="UP000468638">
    <property type="component" value="Unassembled WGS sequence"/>
</dbReference>
<comment type="similarity">
    <text evidence="1">Belongs to the EutP/PduV family.</text>
</comment>
<dbReference type="InterPro" id="IPR012381">
    <property type="entry name" value="EutP_PduV"/>
</dbReference>
<dbReference type="CDD" id="cd00882">
    <property type="entry name" value="Ras_like_GTPase"/>
    <property type="match status" value="1"/>
</dbReference>
<dbReference type="Gene3D" id="3.40.50.300">
    <property type="entry name" value="P-loop containing nucleotide triphosphate hydrolases"/>
    <property type="match status" value="1"/>
</dbReference>
<name>A0A6I5A657_9BACI</name>
<dbReference type="InterPro" id="IPR027417">
    <property type="entry name" value="P-loop_NTPase"/>
</dbReference>
<sequence>MKQNRGMFIGSMEAGKSTLAQALLGYEPKALKTQALTYKDWIVDTPGEYTENPMFYKNIMATSLEVTHVLFVQDATKKKVFFPPNFSTGLNKLPIGVVTKADHEEADISTAANRLRKTIPKGPIVITSAVKGTGLKAIKDLVACNSMKEMEDYVESQEGDDTIFMKSFTN</sequence>
<evidence type="ECO:0000313" key="3">
    <source>
        <dbReference type="Proteomes" id="UP000468638"/>
    </source>
</evidence>
<comment type="caution">
    <text evidence="2">The sequence shown here is derived from an EMBL/GenBank/DDBJ whole genome shotgun (WGS) entry which is preliminary data.</text>
</comment>
<dbReference type="SUPFAM" id="SSF52540">
    <property type="entry name" value="P-loop containing nucleoside triphosphate hydrolases"/>
    <property type="match status" value="1"/>
</dbReference>
<accession>A0A6I5A657</accession>
<dbReference type="RefSeq" id="WP_160910212.1">
    <property type="nucleotide sequence ID" value="NZ_WMEQ01000021.1"/>
</dbReference>
<dbReference type="GO" id="GO:0005524">
    <property type="term" value="F:ATP binding"/>
    <property type="evidence" value="ECO:0007669"/>
    <property type="project" value="UniProtKB-UniRule"/>
</dbReference>
<keyword evidence="1" id="KW-0547">Nucleotide-binding</keyword>
<evidence type="ECO:0000256" key="1">
    <source>
        <dbReference type="PIRNR" id="PIRNR036409"/>
    </source>
</evidence>
<evidence type="ECO:0000313" key="2">
    <source>
        <dbReference type="EMBL" id="MYL35759.1"/>
    </source>
</evidence>
<dbReference type="PANTHER" id="PTHR40453:SF1">
    <property type="entry name" value="PROTEIN YOEF"/>
    <property type="match status" value="1"/>
</dbReference>
<organism evidence="2 3">
    <name type="scientific">Pontibacillus yanchengensis</name>
    <dbReference type="NCBI Taxonomy" id="462910"/>
    <lineage>
        <taxon>Bacteria</taxon>
        <taxon>Bacillati</taxon>
        <taxon>Bacillota</taxon>
        <taxon>Bacilli</taxon>
        <taxon>Bacillales</taxon>
        <taxon>Bacillaceae</taxon>
        <taxon>Pontibacillus</taxon>
    </lineage>
</organism>
<dbReference type="PANTHER" id="PTHR40453">
    <property type="entry name" value="PROTEIN YOEF"/>
    <property type="match status" value="1"/>
</dbReference>
<dbReference type="GO" id="GO:0006576">
    <property type="term" value="P:biogenic amine metabolic process"/>
    <property type="evidence" value="ECO:0007669"/>
    <property type="project" value="InterPro"/>
</dbReference>
<gene>
    <name evidence="2" type="ORF">GLW05_19485</name>
</gene>
<dbReference type="OrthoDB" id="6179at2"/>
<dbReference type="AlphaFoldDB" id="A0A6I5A657"/>
<proteinExistence type="inferred from homology"/>
<dbReference type="Pfam" id="PF10662">
    <property type="entry name" value="PduV-EutP"/>
    <property type="match status" value="1"/>
</dbReference>
<dbReference type="EMBL" id="WMEQ01000021">
    <property type="protein sequence ID" value="MYL35759.1"/>
    <property type="molecule type" value="Genomic_DNA"/>
</dbReference>